<accession>V6LVU9</accession>
<dbReference type="EMBL" id="KI545989">
    <property type="protein sequence ID" value="EST48373.1"/>
    <property type="molecule type" value="Genomic_DNA"/>
</dbReference>
<sequence length="71" mass="8747">MYQQYRYNFFVKIWEFASYLRELCNYLENRMSRTTFRNLQSSSEMEFSVGYLGYCIDLEEERLQGVTVGWR</sequence>
<protein>
    <submittedName>
        <fullName evidence="1">Uncharacterized protein</fullName>
    </submittedName>
</protein>
<name>V6LVU9_9EUKA</name>
<gene>
    <name evidence="1" type="ORF">SS50377_11447</name>
</gene>
<proteinExistence type="predicted"/>
<reference evidence="1" key="1">
    <citation type="journal article" date="2014" name="PLoS Genet.">
        <title>The Genome of Spironucleus salmonicida Highlights a Fish Pathogen Adapted to Fluctuating Environments.</title>
        <authorList>
            <person name="Xu F."/>
            <person name="Jerlstrom-Hultqvist J."/>
            <person name="Einarsson E."/>
            <person name="Astvaldsson A."/>
            <person name="Svard S.G."/>
            <person name="Andersson J.O."/>
        </authorList>
    </citation>
    <scope>NUCLEOTIDE SEQUENCE</scope>
</reference>
<dbReference type="AlphaFoldDB" id="V6LVU9"/>
<evidence type="ECO:0000313" key="1">
    <source>
        <dbReference type="EMBL" id="EST48373.1"/>
    </source>
</evidence>
<organism evidence="1">
    <name type="scientific">Spironucleus salmonicida</name>
    <dbReference type="NCBI Taxonomy" id="348837"/>
    <lineage>
        <taxon>Eukaryota</taxon>
        <taxon>Metamonada</taxon>
        <taxon>Diplomonadida</taxon>
        <taxon>Hexamitidae</taxon>
        <taxon>Hexamitinae</taxon>
        <taxon>Spironucleus</taxon>
    </lineage>
</organism>